<gene>
    <name evidence="2" type="ORF">GRF59_28580</name>
</gene>
<dbReference type="InterPro" id="IPR013783">
    <property type="entry name" value="Ig-like_fold"/>
</dbReference>
<evidence type="ECO:0000313" key="2">
    <source>
        <dbReference type="EMBL" id="MWV47538.1"/>
    </source>
</evidence>
<accession>A0A7X3IP68</accession>
<dbReference type="RefSeq" id="WP_160501111.1">
    <property type="nucleotide sequence ID" value="NZ_WUBI01000009.1"/>
</dbReference>
<dbReference type="InterPro" id="IPR001119">
    <property type="entry name" value="SLH_dom"/>
</dbReference>
<dbReference type="PANTHER" id="PTHR43308:SF5">
    <property type="entry name" value="S-LAYER PROTEIN _ PEPTIDOGLYCAN ENDO-BETA-N-ACETYLGLUCOSAMINIDASE"/>
    <property type="match status" value="1"/>
</dbReference>
<dbReference type="Proteomes" id="UP000460318">
    <property type="component" value="Unassembled WGS sequence"/>
</dbReference>
<proteinExistence type="predicted"/>
<organism evidence="2 3">
    <name type="scientific">Paenibacillus dendrobii</name>
    <dbReference type="NCBI Taxonomy" id="2691084"/>
    <lineage>
        <taxon>Bacteria</taxon>
        <taxon>Bacillati</taxon>
        <taxon>Bacillota</taxon>
        <taxon>Bacilli</taxon>
        <taxon>Bacillales</taxon>
        <taxon>Paenibacillaceae</taxon>
        <taxon>Paenibacillus</taxon>
    </lineage>
</organism>
<dbReference type="InterPro" id="IPR051465">
    <property type="entry name" value="Cell_Envelope_Struct_Comp"/>
</dbReference>
<dbReference type="Pfam" id="PF00395">
    <property type="entry name" value="SLH"/>
    <property type="match status" value="3"/>
</dbReference>
<evidence type="ECO:0000259" key="1">
    <source>
        <dbReference type="PROSITE" id="PS51272"/>
    </source>
</evidence>
<feature type="domain" description="SLH" evidence="1">
    <location>
        <begin position="1317"/>
        <end position="1376"/>
    </location>
</feature>
<name>A0A7X3IP68_9BACL</name>
<comment type="caution">
    <text evidence="2">The sequence shown here is derived from an EMBL/GenBank/DDBJ whole genome shotgun (WGS) entry which is preliminary data.</text>
</comment>
<dbReference type="Gene3D" id="2.60.40.10">
    <property type="entry name" value="Immunoglobulins"/>
    <property type="match status" value="1"/>
</dbReference>
<sequence>MKERISILFMTMIIVFTTITPGLAPRAEAAGGTVTKTYTATADTMQLNGQAEYNGIYDNDGDGYLYVGMNNNDGFANVRNRMATTFNLGAPEGTIISAELVLTVATVLRVPSHTLYMEARGSAANSLDHNFNGTFPSVDTNSPYTDKFTAKSTAEVPMGTYLQDQTITLNVKSAVDAFTDGSDRQVTFTLNGNEADPDSGRFLFYSVEAGNAAFRPKLVVTYETGPVNTPPTGSFTIADGAATSASTVNLSVTGSDSDAGDSVTHMRFADSVANLSSASWLPFSNTAIFNLSGGDGPKTIYMQLRDSNNGISANYSQTILLDQTVPTGTIVINNGAAWTNSATVTLKGTYADGSGSGVDQARLSNINGTWQTSWFNIADLNGRSWVLPAGEGTKTVYVQYKDKAGNSSSSVISSTITVDTIAPVITNVVNNKAYNSTVTPQFTEGSGLLNGSPYPSGTTIMQDGNYTLIVTDPAGNSATVVFKIDTIAPNVSGIDNGGIYKTSRTITFNEGTATLNGAAFVSGTQATLDGTYTLVVTDAAGNVTTVNFEIDKVAPLVEGIANNGNYKEAVTVTFNEGTAKLNGAAFASGTVIDQDGSYTLVVTDAASNETSVSFKIDTVAPTISGVIAGGIYKAKVTPSFNEGTAKLNGVAFISGTDISQDGSYTLVVTDAAGNVTTVNFEIDKVAPFVGGVANNGNYKEAVTVTFNEGTATLNGAVFTSGTEIDQDGSYTLVVTDAAGNVTTVNFEIDKVAPFVGGVVNNGNYKEAVTITFNEGTATLNGAAFASGTDINQDGSYALVVTDEAGNVTTVNFKIDTVAPTITGVSDGGVYESVSPGFNEGTATLNGNAYIQGTNINQDGAYTLVVTDAAGNETTIQFQIDTTAPTGTVMIQAGTDWTNVTDVALTLTSNDGNNGSGVVEMRFSNSGSNWGSWEPVATTKLWSLEPGDGEKTIYVQFKDKAGNVSGTIHDVIKLDQTIPTGTIVINSGAATTSSKLVTLTLTSTDGVGSGVTEMRFSEDNLTWLNWENVLFTKNWGFKGSSGLKDLYVQYRDAAGNVSVANKASITYQESSGSSSGASGSTGDADFNSGSTEVASNLDVVISIGSKSENAAKVDIKTVEGKKVTRVFLEEAQLQGMLNESGNQPLIIITVRNNSDIVNWEMSAALLQSLENNNAIIQVYTENMIYTLPLNQVSVNKWRNQLGSDIPLGDMKIKVEMINLPMSASVDLGDGQVSFVVPPVSFSIKGVYGNKEIELNQFDAFVERRFTIPEGIDPERITTGVKLMSDGTIIHIPTKIVHEGGRDFAVLHSMTNSIYGLISNKKTFNDISGHWAQESINDLASRLVINGADEQRFVPNSEITRAEFMAITIRALGLSSVNKTFDFKDIEEKEWYHQAVQIGYSYGLVDGYSDGFFKPNDKITRQESMVILSRVMKLVGLNKEIDNTKQQELINHFADSEQLASWARQAAALTIETGVVGGYKDELRPQQNITRAETAAIIQRLLRKAKLI</sequence>
<feature type="domain" description="SLH" evidence="1">
    <location>
        <begin position="1448"/>
        <end position="1506"/>
    </location>
</feature>
<reference evidence="2 3" key="1">
    <citation type="submission" date="2019-12" db="EMBL/GenBank/DDBJ databases">
        <title>Paenibacillus sp. nov., an endophytic bacterium isolated from the stem of Dendrobium.</title>
        <authorList>
            <person name="Zhao R."/>
        </authorList>
    </citation>
    <scope>NUCLEOTIDE SEQUENCE [LARGE SCALE GENOMIC DNA]</scope>
    <source>
        <strain evidence="2 3">HJL G12</strain>
    </source>
</reference>
<feature type="domain" description="SLH" evidence="1">
    <location>
        <begin position="1377"/>
        <end position="1440"/>
    </location>
</feature>
<protein>
    <recommendedName>
        <fullName evidence="1">SLH domain-containing protein</fullName>
    </recommendedName>
</protein>
<keyword evidence="3" id="KW-1185">Reference proteome</keyword>
<evidence type="ECO:0000313" key="3">
    <source>
        <dbReference type="Proteomes" id="UP000460318"/>
    </source>
</evidence>
<dbReference type="PROSITE" id="PS51272">
    <property type="entry name" value="SLH"/>
    <property type="match status" value="3"/>
</dbReference>
<dbReference type="PANTHER" id="PTHR43308">
    <property type="entry name" value="OUTER MEMBRANE PROTEIN ALPHA-RELATED"/>
    <property type="match status" value="1"/>
</dbReference>
<dbReference type="EMBL" id="WUBI01000009">
    <property type="protein sequence ID" value="MWV47538.1"/>
    <property type="molecule type" value="Genomic_DNA"/>
</dbReference>